<dbReference type="EMBL" id="AUZZ01009583">
    <property type="protein sequence ID" value="EQD33264.1"/>
    <property type="molecule type" value="Genomic_DNA"/>
</dbReference>
<gene>
    <name evidence="1" type="ORF">B2A_13246</name>
</gene>
<name>T0ZX72_9ZZZZ</name>
<proteinExistence type="predicted"/>
<reference evidence="1" key="1">
    <citation type="submission" date="2013-08" db="EMBL/GenBank/DDBJ databases">
        <authorList>
            <person name="Mendez C."/>
            <person name="Richter M."/>
            <person name="Ferrer M."/>
            <person name="Sanchez J."/>
        </authorList>
    </citation>
    <scope>NUCLEOTIDE SEQUENCE</scope>
</reference>
<feature type="non-terminal residue" evidence="1">
    <location>
        <position position="1"/>
    </location>
</feature>
<protein>
    <submittedName>
        <fullName evidence="1">Lipoprotein</fullName>
    </submittedName>
</protein>
<reference evidence="1" key="2">
    <citation type="journal article" date="2014" name="ISME J.">
        <title>Microbial stratification in low pH oxic and suboxic macroscopic growths along an acid mine drainage.</title>
        <authorList>
            <person name="Mendez-Garcia C."/>
            <person name="Mesa V."/>
            <person name="Sprenger R.R."/>
            <person name="Richter M."/>
            <person name="Diez M.S."/>
            <person name="Solano J."/>
            <person name="Bargiela R."/>
            <person name="Golyshina O.V."/>
            <person name="Manteca A."/>
            <person name="Ramos J.L."/>
            <person name="Gallego J.R."/>
            <person name="Llorente I."/>
            <person name="Martins Dos Santos V.A."/>
            <person name="Jensen O.N."/>
            <person name="Pelaez A.I."/>
            <person name="Sanchez J."/>
            <person name="Ferrer M."/>
        </authorList>
    </citation>
    <scope>NUCLEOTIDE SEQUENCE</scope>
</reference>
<accession>T0ZX72</accession>
<evidence type="ECO:0000313" key="1">
    <source>
        <dbReference type="EMBL" id="EQD33264.1"/>
    </source>
</evidence>
<dbReference type="AlphaFoldDB" id="T0ZX72"/>
<comment type="caution">
    <text evidence="1">The sequence shown here is derived from an EMBL/GenBank/DDBJ whole genome shotgun (WGS) entry which is preliminary data.</text>
</comment>
<organism evidence="1">
    <name type="scientific">mine drainage metagenome</name>
    <dbReference type="NCBI Taxonomy" id="410659"/>
    <lineage>
        <taxon>unclassified sequences</taxon>
        <taxon>metagenomes</taxon>
        <taxon>ecological metagenomes</taxon>
    </lineage>
</organism>
<sequence>ARQLERRNLPPAVRAHLRQAQRRLWRVIDATRTLRNTELWSWRYSAGHYHVRPFGSSSSDATEADAAQLWSTVYLAVRPPPGMVHTAAAR</sequence>
<keyword evidence="1" id="KW-0449">Lipoprotein</keyword>